<keyword evidence="4" id="KW-0255">Endonuclease</keyword>
<keyword evidence="7" id="KW-0346">Stress response</keyword>
<keyword evidence="6" id="KW-0694">RNA-binding</keyword>
<dbReference type="Proteomes" id="UP000683246">
    <property type="component" value="Chromosome"/>
</dbReference>
<evidence type="ECO:0000256" key="7">
    <source>
        <dbReference type="ARBA" id="ARBA00023016"/>
    </source>
</evidence>
<sequence length="65" mass="7517">MKSYSSREIIKMLKQDGWDLKRTSGDHYQFKHPTKKGTVTVRHPVKTLNIKNIKSIAKQSGLKFS</sequence>
<dbReference type="GO" id="GO:0004519">
    <property type="term" value="F:endonuclease activity"/>
    <property type="evidence" value="ECO:0007669"/>
    <property type="project" value="UniProtKB-KW"/>
</dbReference>
<accession>A0A8J8SIE4</accession>
<evidence type="ECO:0000256" key="5">
    <source>
        <dbReference type="ARBA" id="ARBA00022801"/>
    </source>
</evidence>
<reference evidence="8" key="1">
    <citation type="submission" date="2020-07" db="EMBL/GenBank/DDBJ databases">
        <title>Vallitalea pronyensis genome.</title>
        <authorList>
            <person name="Postec A."/>
        </authorList>
    </citation>
    <scope>NUCLEOTIDE SEQUENCE</scope>
    <source>
        <strain evidence="8">FatNI3</strain>
    </source>
</reference>
<keyword evidence="3" id="KW-0540">Nuclease</keyword>
<dbReference type="SUPFAM" id="SSF54786">
    <property type="entry name" value="YcfA/nrd intein domain"/>
    <property type="match status" value="1"/>
</dbReference>
<dbReference type="Gene3D" id="3.30.920.30">
    <property type="entry name" value="Hypothetical protein"/>
    <property type="match status" value="1"/>
</dbReference>
<gene>
    <name evidence="8" type="ORF">HZI73_19650</name>
</gene>
<evidence type="ECO:0000313" key="8">
    <source>
        <dbReference type="EMBL" id="QUI24374.1"/>
    </source>
</evidence>
<dbReference type="AlphaFoldDB" id="A0A8J8SIE4"/>
<dbReference type="InterPro" id="IPR012933">
    <property type="entry name" value="HicA_mRNA_interferase"/>
</dbReference>
<dbReference type="GO" id="GO:0003729">
    <property type="term" value="F:mRNA binding"/>
    <property type="evidence" value="ECO:0007669"/>
    <property type="project" value="InterPro"/>
</dbReference>
<keyword evidence="5" id="KW-0378">Hydrolase</keyword>
<dbReference type="EMBL" id="CP058649">
    <property type="protein sequence ID" value="QUI24374.1"/>
    <property type="molecule type" value="Genomic_DNA"/>
</dbReference>
<evidence type="ECO:0000256" key="6">
    <source>
        <dbReference type="ARBA" id="ARBA00022884"/>
    </source>
</evidence>
<dbReference type="GO" id="GO:0016787">
    <property type="term" value="F:hydrolase activity"/>
    <property type="evidence" value="ECO:0007669"/>
    <property type="project" value="UniProtKB-KW"/>
</dbReference>
<evidence type="ECO:0000256" key="4">
    <source>
        <dbReference type="ARBA" id="ARBA00022759"/>
    </source>
</evidence>
<proteinExistence type="inferred from homology"/>
<dbReference type="InterPro" id="IPR038570">
    <property type="entry name" value="HicA_sf"/>
</dbReference>
<evidence type="ECO:0000313" key="9">
    <source>
        <dbReference type="Proteomes" id="UP000683246"/>
    </source>
</evidence>
<name>A0A8J8SIE4_9FIRM</name>
<keyword evidence="2" id="KW-1277">Toxin-antitoxin system</keyword>
<evidence type="ECO:0000256" key="3">
    <source>
        <dbReference type="ARBA" id="ARBA00022722"/>
    </source>
</evidence>
<evidence type="ECO:0000256" key="2">
    <source>
        <dbReference type="ARBA" id="ARBA00022649"/>
    </source>
</evidence>
<keyword evidence="9" id="KW-1185">Reference proteome</keyword>
<evidence type="ECO:0000256" key="1">
    <source>
        <dbReference type="ARBA" id="ARBA00006620"/>
    </source>
</evidence>
<dbReference type="KEGG" id="vpy:HZI73_19650"/>
<dbReference type="Pfam" id="PF07927">
    <property type="entry name" value="HicA_toxin"/>
    <property type="match status" value="1"/>
</dbReference>
<protein>
    <submittedName>
        <fullName evidence="8">Type II toxin-antitoxin system HicA family toxin</fullName>
    </submittedName>
</protein>
<organism evidence="8 9">
    <name type="scientific">Vallitalea pronyensis</name>
    <dbReference type="NCBI Taxonomy" id="1348613"/>
    <lineage>
        <taxon>Bacteria</taxon>
        <taxon>Bacillati</taxon>
        <taxon>Bacillota</taxon>
        <taxon>Clostridia</taxon>
        <taxon>Lachnospirales</taxon>
        <taxon>Vallitaleaceae</taxon>
        <taxon>Vallitalea</taxon>
    </lineage>
</organism>
<comment type="similarity">
    <text evidence="1">Belongs to the HicA mRNA interferase family.</text>
</comment>
<dbReference type="RefSeq" id="WP_212695069.1">
    <property type="nucleotide sequence ID" value="NZ_CP058649.1"/>
</dbReference>